<reference evidence="1 2" key="1">
    <citation type="submission" date="2019-01" db="EMBL/GenBank/DDBJ databases">
        <title>Complete genome sequence of Erythrobacter flavus KJ5.</title>
        <authorList>
            <person name="Kanesaki Y."/>
            <person name="Brotosudarmo T."/>
            <person name="Moriuchi R."/>
            <person name="Awai K."/>
        </authorList>
    </citation>
    <scope>NUCLEOTIDE SEQUENCE [LARGE SCALE GENOMIC DNA]</scope>
    <source>
        <strain evidence="1 2">KJ5</strain>
    </source>
</reference>
<name>A0A3T1CF55_9SPHN</name>
<evidence type="ECO:0000313" key="1">
    <source>
        <dbReference type="EMBL" id="BBI19573.1"/>
    </source>
</evidence>
<proteinExistence type="predicted"/>
<organism evidence="1 2">
    <name type="scientific">Qipengyuania flava</name>
    <dbReference type="NCBI Taxonomy" id="192812"/>
    <lineage>
        <taxon>Bacteria</taxon>
        <taxon>Pseudomonadati</taxon>
        <taxon>Pseudomonadota</taxon>
        <taxon>Alphaproteobacteria</taxon>
        <taxon>Sphingomonadales</taxon>
        <taxon>Erythrobacteraceae</taxon>
        <taxon>Qipengyuania</taxon>
    </lineage>
</organism>
<dbReference type="RefSeq" id="WP_130585727.1">
    <property type="nucleotide sequence ID" value="NZ_AP019389.1"/>
</dbReference>
<sequence>MSVHFGELAKKVGANGTVSAEEILLLRREAWPDGRISQAEAEAIFALDRQLESKSGEWVDFFVETLGEYVVNQRAPAGYVDRENAAWLMMQVDHDGALCSMSEVELLVRVFERANNVPQALKDYAISQMELAVLEGTGPTRDGGHLAAGNVTAAEVRLLRRAIFAPASERPAAVGRKEAEMLFGLKDATLEADNAPEWQQLFVQGVANYLQGYSDVNAQISHARAQELEGFMNDTSSSVGGFLGRMAKTSPAAFGQVFGRRSDGTSRLEDVVAAEAVTHAEREWLDAQIDADGRVDAYERALLDFLAED</sequence>
<evidence type="ECO:0000313" key="2">
    <source>
        <dbReference type="Proteomes" id="UP000290057"/>
    </source>
</evidence>
<dbReference type="AlphaFoldDB" id="A0A3T1CF55"/>
<accession>A0A3T1CF55</accession>
<gene>
    <name evidence="1" type="ORF">EKJ_04200</name>
</gene>
<keyword evidence="2" id="KW-1185">Reference proteome</keyword>
<protein>
    <submittedName>
        <fullName evidence="1">Uncharacterized protein</fullName>
    </submittedName>
</protein>
<dbReference type="EMBL" id="AP019389">
    <property type="protein sequence ID" value="BBI19573.1"/>
    <property type="molecule type" value="Genomic_DNA"/>
</dbReference>
<dbReference type="Proteomes" id="UP000290057">
    <property type="component" value="Chromosome"/>
</dbReference>